<feature type="transmembrane region" description="Helical" evidence="6">
    <location>
        <begin position="43"/>
        <end position="65"/>
    </location>
</feature>
<feature type="transmembrane region" description="Helical" evidence="6">
    <location>
        <begin position="399"/>
        <end position="417"/>
    </location>
</feature>
<feature type="transmembrane region" description="Helical" evidence="6">
    <location>
        <begin position="86"/>
        <end position="114"/>
    </location>
</feature>
<evidence type="ECO:0000313" key="7">
    <source>
        <dbReference type="EMBL" id="KAA1192660.1"/>
    </source>
</evidence>
<sequence>MNDHRFQRVLGARDTLALAFGAMIGWGWVVLTGDWVATAGSLGAMLAFIGGGVMVILIGLTYAELASAMPQVGGEHVYSHRALGSGASFLCTWAIILGYVSVVAFEAVALPTVLEHLFPGYKVGLLWSIADEDVYLSWVLVGSCGAALMTWLNIRGIRASALLQRTITAFVLLAGLLLAAGAFSNGSVENASPFFVDSPSGLLMVLIMTPFMFVGFDVIPQTAEEIDLPFKQIGTLLIVAVVMAVAWYVLMILAVSLALPPEQISSSGLSTADAMSAVFNTSTAGKALVFVGIGGIITSWNAFLVGGSRAVYALARARMLPAFLARLHPTYGTPVNAILMIGSLSFIAPLFGRNALVWLVNAGGLGIVTAYAMVAISFLVLRRKEPDMERPFRVTSGKLVGYTALALSLGIAFLYMPGSPSALTWPYEWSIVLMWSFIGVVLYRVSAARRLDSLSFYAGKYPQDNDTTDNQCDTDNGR</sequence>
<feature type="transmembrane region" description="Helical" evidence="6">
    <location>
        <begin position="235"/>
        <end position="259"/>
    </location>
</feature>
<comment type="caution">
    <text evidence="7">The sequence shown here is derived from an EMBL/GenBank/DDBJ whole genome shotgun (WGS) entry which is preliminary data.</text>
</comment>
<dbReference type="InterPro" id="IPR002293">
    <property type="entry name" value="AA/rel_permease1"/>
</dbReference>
<evidence type="ECO:0000256" key="2">
    <source>
        <dbReference type="ARBA" id="ARBA00022475"/>
    </source>
</evidence>
<evidence type="ECO:0000313" key="8">
    <source>
        <dbReference type="Proteomes" id="UP000323708"/>
    </source>
</evidence>
<feature type="transmembrane region" description="Helical" evidence="6">
    <location>
        <begin position="12"/>
        <end position="31"/>
    </location>
</feature>
<keyword evidence="3 6" id="KW-0812">Transmembrane</keyword>
<dbReference type="PIRSF" id="PIRSF006060">
    <property type="entry name" value="AA_transporter"/>
    <property type="match status" value="1"/>
</dbReference>
<feature type="transmembrane region" description="Helical" evidence="6">
    <location>
        <begin position="166"/>
        <end position="183"/>
    </location>
</feature>
<dbReference type="AlphaFoldDB" id="A0A5B0WZZ8"/>
<dbReference type="Proteomes" id="UP000323708">
    <property type="component" value="Unassembled WGS sequence"/>
</dbReference>
<proteinExistence type="predicted"/>
<dbReference type="GO" id="GO:0005886">
    <property type="term" value="C:plasma membrane"/>
    <property type="evidence" value="ECO:0007669"/>
    <property type="project" value="UniProtKB-SubCell"/>
</dbReference>
<evidence type="ECO:0000256" key="6">
    <source>
        <dbReference type="SAM" id="Phobius"/>
    </source>
</evidence>
<accession>A0A5B0WZZ8</accession>
<dbReference type="PANTHER" id="PTHR42770:SF7">
    <property type="entry name" value="MEMBRANE PROTEIN"/>
    <property type="match status" value="1"/>
</dbReference>
<protein>
    <submittedName>
        <fullName evidence="7">APC family permease</fullName>
    </submittedName>
</protein>
<dbReference type="GO" id="GO:0022857">
    <property type="term" value="F:transmembrane transporter activity"/>
    <property type="evidence" value="ECO:0007669"/>
    <property type="project" value="InterPro"/>
</dbReference>
<feature type="transmembrane region" description="Helical" evidence="6">
    <location>
        <begin position="203"/>
        <end position="223"/>
    </location>
</feature>
<keyword evidence="4 6" id="KW-1133">Transmembrane helix</keyword>
<dbReference type="Pfam" id="PF13520">
    <property type="entry name" value="AA_permease_2"/>
    <property type="match status" value="1"/>
</dbReference>
<evidence type="ECO:0000256" key="4">
    <source>
        <dbReference type="ARBA" id="ARBA00022989"/>
    </source>
</evidence>
<dbReference type="PANTHER" id="PTHR42770">
    <property type="entry name" value="AMINO ACID TRANSPORTER-RELATED"/>
    <property type="match status" value="1"/>
</dbReference>
<dbReference type="EMBL" id="VTUX01000003">
    <property type="protein sequence ID" value="KAA1192660.1"/>
    <property type="molecule type" value="Genomic_DNA"/>
</dbReference>
<name>A0A5B0WZZ8_9GAMM</name>
<keyword evidence="2" id="KW-1003">Cell membrane</keyword>
<dbReference type="Gene3D" id="1.20.1740.10">
    <property type="entry name" value="Amino acid/polyamine transporter I"/>
    <property type="match status" value="1"/>
</dbReference>
<feature type="transmembrane region" description="Helical" evidence="6">
    <location>
        <begin position="287"/>
        <end position="312"/>
    </location>
</feature>
<organism evidence="7 8">
    <name type="scientific">Pseudohalioglobus sediminis</name>
    <dbReference type="NCBI Taxonomy" id="2606449"/>
    <lineage>
        <taxon>Bacteria</taxon>
        <taxon>Pseudomonadati</taxon>
        <taxon>Pseudomonadota</taxon>
        <taxon>Gammaproteobacteria</taxon>
        <taxon>Cellvibrionales</taxon>
        <taxon>Halieaceae</taxon>
        <taxon>Pseudohalioglobus</taxon>
    </lineage>
</organism>
<dbReference type="RefSeq" id="WP_149610943.1">
    <property type="nucleotide sequence ID" value="NZ_VTUX01000003.1"/>
</dbReference>
<gene>
    <name evidence="7" type="ORF">F0M18_08340</name>
</gene>
<reference evidence="7 8" key="1">
    <citation type="submission" date="2019-09" db="EMBL/GenBank/DDBJ databases">
        <authorList>
            <person name="Chen X.-Y."/>
        </authorList>
    </citation>
    <scope>NUCLEOTIDE SEQUENCE [LARGE SCALE GENOMIC DNA]</scope>
    <source>
        <strain evidence="7 8">NY5</strain>
    </source>
</reference>
<evidence type="ECO:0000256" key="3">
    <source>
        <dbReference type="ARBA" id="ARBA00022692"/>
    </source>
</evidence>
<feature type="transmembrane region" description="Helical" evidence="6">
    <location>
        <begin position="429"/>
        <end position="446"/>
    </location>
</feature>
<feature type="transmembrane region" description="Helical" evidence="6">
    <location>
        <begin position="358"/>
        <end position="379"/>
    </location>
</feature>
<feature type="transmembrane region" description="Helical" evidence="6">
    <location>
        <begin position="134"/>
        <end position="154"/>
    </location>
</feature>
<keyword evidence="8" id="KW-1185">Reference proteome</keyword>
<feature type="transmembrane region" description="Helical" evidence="6">
    <location>
        <begin position="333"/>
        <end position="352"/>
    </location>
</feature>
<comment type="subcellular location">
    <subcellularLocation>
        <location evidence="1">Cell membrane</location>
        <topology evidence="1">Multi-pass membrane protein</topology>
    </subcellularLocation>
</comment>
<evidence type="ECO:0000256" key="5">
    <source>
        <dbReference type="ARBA" id="ARBA00023136"/>
    </source>
</evidence>
<evidence type="ECO:0000256" key="1">
    <source>
        <dbReference type="ARBA" id="ARBA00004651"/>
    </source>
</evidence>
<keyword evidence="5 6" id="KW-0472">Membrane</keyword>
<dbReference type="InterPro" id="IPR050367">
    <property type="entry name" value="APC_superfamily"/>
</dbReference>